<dbReference type="HOGENOM" id="CLU_2247315_0_0_3"/>
<sequence>MKQTMFKTLQHYWTGIAVYDRCQQPSIRSQWQAFKDEMAEFLEKPSIEEFWDILHSAGRVVWKLTGIPLQLLAWPTVRKHGLRFAEQGCIRSRRNCKGHCCHQLSLE</sequence>
<dbReference type="AlphaFoldDB" id="K9WIY6"/>
<keyword evidence="2" id="KW-1185">Reference proteome</keyword>
<gene>
    <name evidence="1" type="ORF">Mic7113_4066</name>
</gene>
<organism evidence="1 2">
    <name type="scientific">Allocoleopsis franciscana PCC 7113</name>
    <dbReference type="NCBI Taxonomy" id="1173027"/>
    <lineage>
        <taxon>Bacteria</taxon>
        <taxon>Bacillati</taxon>
        <taxon>Cyanobacteriota</taxon>
        <taxon>Cyanophyceae</taxon>
        <taxon>Coleofasciculales</taxon>
        <taxon>Coleofasciculaceae</taxon>
        <taxon>Allocoleopsis</taxon>
        <taxon>Allocoleopsis franciscana</taxon>
    </lineage>
</organism>
<dbReference type="KEGG" id="mic:Mic7113_4066"/>
<proteinExistence type="predicted"/>
<evidence type="ECO:0000313" key="1">
    <source>
        <dbReference type="EMBL" id="AFZ19771.1"/>
    </source>
</evidence>
<name>K9WIY6_9CYAN</name>
<dbReference type="Proteomes" id="UP000010471">
    <property type="component" value="Chromosome"/>
</dbReference>
<accession>K9WIY6</accession>
<evidence type="ECO:0000313" key="2">
    <source>
        <dbReference type="Proteomes" id="UP000010471"/>
    </source>
</evidence>
<dbReference type="EMBL" id="CP003630">
    <property type="protein sequence ID" value="AFZ19771.1"/>
    <property type="molecule type" value="Genomic_DNA"/>
</dbReference>
<protein>
    <submittedName>
        <fullName evidence="1">Uncharacterized protein</fullName>
    </submittedName>
</protein>
<reference evidence="1 2" key="1">
    <citation type="submission" date="2012-06" db="EMBL/GenBank/DDBJ databases">
        <title>Finished chromosome of genome of Microcoleus sp. PCC 7113.</title>
        <authorList>
            <consortium name="US DOE Joint Genome Institute"/>
            <person name="Gugger M."/>
            <person name="Coursin T."/>
            <person name="Rippka R."/>
            <person name="Tandeau De Marsac N."/>
            <person name="Huntemann M."/>
            <person name="Wei C.-L."/>
            <person name="Han J."/>
            <person name="Detter J.C."/>
            <person name="Han C."/>
            <person name="Tapia R."/>
            <person name="Chen A."/>
            <person name="Kyrpides N."/>
            <person name="Mavromatis K."/>
            <person name="Markowitz V."/>
            <person name="Szeto E."/>
            <person name="Ivanova N."/>
            <person name="Pagani I."/>
            <person name="Pati A."/>
            <person name="Goodwin L."/>
            <person name="Nordberg H.P."/>
            <person name="Cantor M.N."/>
            <person name="Hua S.X."/>
            <person name="Woyke T."/>
            <person name="Kerfeld C.A."/>
        </authorList>
    </citation>
    <scope>NUCLEOTIDE SEQUENCE [LARGE SCALE GENOMIC DNA]</scope>
    <source>
        <strain evidence="1 2">PCC 7113</strain>
    </source>
</reference>
<dbReference type="STRING" id="1173027.Mic7113_4066"/>